<proteinExistence type="inferred from homology"/>
<gene>
    <name evidence="9" type="ORF">SSX86_010881</name>
</gene>
<dbReference type="Gene3D" id="1.10.287.1970">
    <property type="match status" value="1"/>
</dbReference>
<feature type="domain" description="Aminotransferase class I/classII large" evidence="8">
    <location>
        <begin position="53"/>
        <end position="123"/>
    </location>
</feature>
<dbReference type="EMBL" id="JBCNJP010000012">
    <property type="protein sequence ID" value="KAK9070479.1"/>
    <property type="molecule type" value="Genomic_DNA"/>
</dbReference>
<keyword evidence="10" id="KW-1185">Reference proteome</keyword>
<comment type="similarity">
    <text evidence="7">Belongs to the class-I pyridoxal-phosphate-dependent aminotransferase family. Alanine aminotransferase subfamily.</text>
</comment>
<keyword evidence="5" id="KW-0663">Pyridoxal phosphate</keyword>
<evidence type="ECO:0000256" key="4">
    <source>
        <dbReference type="ARBA" id="ARBA00022679"/>
    </source>
</evidence>
<dbReference type="InterPro" id="IPR045088">
    <property type="entry name" value="ALAT1/2-like"/>
</dbReference>
<name>A0AAP0DG67_9ASTR</name>
<dbReference type="Pfam" id="PF00155">
    <property type="entry name" value="Aminotran_1_2"/>
    <property type="match status" value="1"/>
</dbReference>
<comment type="cofactor">
    <cofactor evidence="1">
        <name>pyridoxal 5'-phosphate</name>
        <dbReference type="ChEBI" id="CHEBI:597326"/>
    </cofactor>
</comment>
<dbReference type="GO" id="GO:0004021">
    <property type="term" value="F:L-alanine:2-oxoglutarate aminotransferase activity"/>
    <property type="evidence" value="ECO:0007669"/>
    <property type="project" value="TreeGrafter"/>
</dbReference>
<dbReference type="PANTHER" id="PTHR11751">
    <property type="entry name" value="ALANINE AMINOTRANSFERASE"/>
    <property type="match status" value="1"/>
</dbReference>
<keyword evidence="4" id="KW-0808">Transferase</keyword>
<sequence length="127" mass="14316">MTVRFSSENKVLALCDHPTILDSKLNAESIERAWQILDKIPGRATSGYSHSQVPYYLDEATRWGLEISKLKKQLEAARQKGINVRALVVINPRNPTGKVLAEENQQDIVEFCKKGGLVLLSNEFLKH</sequence>
<evidence type="ECO:0000256" key="2">
    <source>
        <dbReference type="ARBA" id="ARBA00011738"/>
    </source>
</evidence>
<organism evidence="9 10">
    <name type="scientific">Deinandra increscens subsp. villosa</name>
    <dbReference type="NCBI Taxonomy" id="3103831"/>
    <lineage>
        <taxon>Eukaryota</taxon>
        <taxon>Viridiplantae</taxon>
        <taxon>Streptophyta</taxon>
        <taxon>Embryophyta</taxon>
        <taxon>Tracheophyta</taxon>
        <taxon>Spermatophyta</taxon>
        <taxon>Magnoliopsida</taxon>
        <taxon>eudicotyledons</taxon>
        <taxon>Gunneridae</taxon>
        <taxon>Pentapetalae</taxon>
        <taxon>asterids</taxon>
        <taxon>campanulids</taxon>
        <taxon>Asterales</taxon>
        <taxon>Asteraceae</taxon>
        <taxon>Asteroideae</taxon>
        <taxon>Heliantheae alliance</taxon>
        <taxon>Madieae</taxon>
        <taxon>Madiinae</taxon>
        <taxon>Deinandra</taxon>
    </lineage>
</organism>
<keyword evidence="3" id="KW-0032">Aminotransferase</keyword>
<dbReference type="InterPro" id="IPR015421">
    <property type="entry name" value="PyrdxlP-dep_Trfase_major"/>
</dbReference>
<evidence type="ECO:0000256" key="1">
    <source>
        <dbReference type="ARBA" id="ARBA00001933"/>
    </source>
</evidence>
<evidence type="ECO:0000313" key="10">
    <source>
        <dbReference type="Proteomes" id="UP001408789"/>
    </source>
</evidence>
<dbReference type="AlphaFoldDB" id="A0AAP0DG67"/>
<dbReference type="Proteomes" id="UP001408789">
    <property type="component" value="Unassembled WGS sequence"/>
</dbReference>
<evidence type="ECO:0000256" key="5">
    <source>
        <dbReference type="ARBA" id="ARBA00022898"/>
    </source>
</evidence>
<dbReference type="Gene3D" id="3.40.640.10">
    <property type="entry name" value="Type I PLP-dependent aspartate aminotransferase-like (Major domain)"/>
    <property type="match status" value="1"/>
</dbReference>
<evidence type="ECO:0000256" key="7">
    <source>
        <dbReference type="ARBA" id="ARBA00025785"/>
    </source>
</evidence>
<comment type="pathway">
    <text evidence="6">Photosynthesis; C4 acid pathway.</text>
</comment>
<comment type="subunit">
    <text evidence="2">Homodimer.</text>
</comment>
<dbReference type="InterPro" id="IPR004839">
    <property type="entry name" value="Aminotransferase_I/II_large"/>
</dbReference>
<dbReference type="GO" id="GO:0030170">
    <property type="term" value="F:pyridoxal phosphate binding"/>
    <property type="evidence" value="ECO:0007669"/>
    <property type="project" value="InterPro"/>
</dbReference>
<comment type="caution">
    <text evidence="9">The sequence shown here is derived from an EMBL/GenBank/DDBJ whole genome shotgun (WGS) entry which is preliminary data.</text>
</comment>
<dbReference type="SUPFAM" id="SSF53383">
    <property type="entry name" value="PLP-dependent transferases"/>
    <property type="match status" value="1"/>
</dbReference>
<evidence type="ECO:0000313" key="9">
    <source>
        <dbReference type="EMBL" id="KAK9070479.1"/>
    </source>
</evidence>
<dbReference type="InterPro" id="IPR015424">
    <property type="entry name" value="PyrdxlP-dep_Trfase"/>
</dbReference>
<evidence type="ECO:0000256" key="6">
    <source>
        <dbReference type="ARBA" id="ARBA00025709"/>
    </source>
</evidence>
<evidence type="ECO:0000256" key="3">
    <source>
        <dbReference type="ARBA" id="ARBA00022576"/>
    </source>
</evidence>
<dbReference type="PANTHER" id="PTHR11751:SF29">
    <property type="entry name" value="ALANINE TRANSAMINASE"/>
    <property type="match status" value="1"/>
</dbReference>
<protein>
    <recommendedName>
        <fullName evidence="8">Aminotransferase class I/classII large domain-containing protein</fullName>
    </recommendedName>
</protein>
<reference evidence="9 10" key="1">
    <citation type="submission" date="2024-04" db="EMBL/GenBank/DDBJ databases">
        <title>The reference genome of an endangered Asteraceae, Deinandra increscens subsp. villosa, native to the Central Coast of California.</title>
        <authorList>
            <person name="Guilliams M."/>
            <person name="Hasenstab-Lehman K."/>
            <person name="Meyer R."/>
            <person name="Mcevoy S."/>
        </authorList>
    </citation>
    <scope>NUCLEOTIDE SEQUENCE [LARGE SCALE GENOMIC DNA]</scope>
    <source>
        <tissue evidence="9">Leaf</tissue>
    </source>
</reference>
<accession>A0AAP0DG67</accession>
<evidence type="ECO:0000259" key="8">
    <source>
        <dbReference type="Pfam" id="PF00155"/>
    </source>
</evidence>